<dbReference type="EMBL" id="JAERRF010000043">
    <property type="protein sequence ID" value="MBL1102353.1"/>
    <property type="molecule type" value="Genomic_DNA"/>
</dbReference>
<name>A0ABS1NQJ6_9ACTN</name>
<accession>A0ABS1NQJ6</accession>
<evidence type="ECO:0000256" key="1">
    <source>
        <dbReference type="SAM" id="MobiDB-lite"/>
    </source>
</evidence>
<proteinExistence type="predicted"/>
<gene>
    <name evidence="2" type="ORF">JK363_38215</name>
</gene>
<feature type="compositionally biased region" description="Polar residues" evidence="1">
    <location>
        <begin position="48"/>
        <end position="66"/>
    </location>
</feature>
<feature type="compositionally biased region" description="Basic and acidic residues" evidence="1">
    <location>
        <begin position="124"/>
        <end position="135"/>
    </location>
</feature>
<feature type="region of interest" description="Disordered" evidence="1">
    <location>
        <begin position="45"/>
        <end position="66"/>
    </location>
</feature>
<dbReference type="Proteomes" id="UP000634229">
    <property type="component" value="Unassembled WGS sequence"/>
</dbReference>
<organism evidence="2 3">
    <name type="scientific">Streptomyces coffeae</name>
    <dbReference type="NCBI Taxonomy" id="621382"/>
    <lineage>
        <taxon>Bacteria</taxon>
        <taxon>Bacillati</taxon>
        <taxon>Actinomycetota</taxon>
        <taxon>Actinomycetes</taxon>
        <taxon>Kitasatosporales</taxon>
        <taxon>Streptomycetaceae</taxon>
        <taxon>Streptomyces</taxon>
    </lineage>
</organism>
<dbReference type="RefSeq" id="WP_201882692.1">
    <property type="nucleotide sequence ID" value="NZ_JAERRF010000043.1"/>
</dbReference>
<reference evidence="2 3" key="1">
    <citation type="submission" date="2021-01" db="EMBL/GenBank/DDBJ databases">
        <title>WGS of actinomycetes isolated from Thailand.</title>
        <authorList>
            <person name="Thawai C."/>
        </authorList>
    </citation>
    <scope>NUCLEOTIDE SEQUENCE [LARGE SCALE GENOMIC DNA]</scope>
    <source>
        <strain evidence="2 3">CA1R205</strain>
    </source>
</reference>
<protein>
    <submittedName>
        <fullName evidence="2">Uncharacterized protein</fullName>
    </submittedName>
</protein>
<evidence type="ECO:0000313" key="3">
    <source>
        <dbReference type="Proteomes" id="UP000634229"/>
    </source>
</evidence>
<feature type="region of interest" description="Disordered" evidence="1">
    <location>
        <begin position="124"/>
        <end position="155"/>
    </location>
</feature>
<sequence>MGQKDDHGAGSESQPLFGKNLAKQSNTLEEFKKRLDEVLIALDESPAGNRQLSEQSISRDAYGGTTSTKFESADALAELYKTIHVKLETFSKAFGDQIEAFGLLGIVAEKNLDGLDAEQARRLDEIRKRVEEQHGHPKTQKPGGNDSDQAGGDPS</sequence>
<keyword evidence="3" id="KW-1185">Reference proteome</keyword>
<evidence type="ECO:0000313" key="2">
    <source>
        <dbReference type="EMBL" id="MBL1102353.1"/>
    </source>
</evidence>
<comment type="caution">
    <text evidence="2">The sequence shown here is derived from an EMBL/GenBank/DDBJ whole genome shotgun (WGS) entry which is preliminary data.</text>
</comment>